<protein>
    <submittedName>
        <fullName evidence="1">Uncharacterized protein</fullName>
    </submittedName>
</protein>
<evidence type="ECO:0000313" key="1">
    <source>
        <dbReference type="EMBL" id="MEA5441246.1"/>
    </source>
</evidence>
<organism evidence="1 2">
    <name type="scientific">Cyanobium gracile UHCC 0281</name>
    <dbReference type="NCBI Taxonomy" id="3110309"/>
    <lineage>
        <taxon>Bacteria</taxon>
        <taxon>Bacillati</taxon>
        <taxon>Cyanobacteriota</taxon>
        <taxon>Cyanophyceae</taxon>
        <taxon>Synechococcales</taxon>
        <taxon>Prochlorococcaceae</taxon>
        <taxon>Cyanobium</taxon>
    </lineage>
</organism>
<comment type="caution">
    <text evidence="1">The sequence shown here is derived from an EMBL/GenBank/DDBJ whole genome shotgun (WGS) entry which is preliminary data.</text>
</comment>
<name>A0ABU5SRW1_9CYAN</name>
<dbReference type="EMBL" id="JAYGHY010000003">
    <property type="protein sequence ID" value="MEA5441246.1"/>
    <property type="molecule type" value="Genomic_DNA"/>
</dbReference>
<accession>A0ABU5SRW1</accession>
<evidence type="ECO:0000313" key="2">
    <source>
        <dbReference type="Proteomes" id="UP001302329"/>
    </source>
</evidence>
<proteinExistence type="predicted"/>
<sequence>MRQRFNFQASTLGSDQPSLKLTQRRLSRSPVPTAMGLAEGRPILQTCLLAAPDLEDAFGVTREQLTTIADRLASGTAAAFERVIGLQPNRTYACTLISLRGPKGEPPSDRLWKQVLDLVEPVLRSQHS</sequence>
<reference evidence="1 2" key="1">
    <citation type="submission" date="2023-12" db="EMBL/GenBank/DDBJ databases">
        <title>Baltic Sea Cyanobacteria.</title>
        <authorList>
            <person name="Delbaje E."/>
            <person name="Fewer D.P."/>
            <person name="Shishido T.K."/>
        </authorList>
    </citation>
    <scope>NUCLEOTIDE SEQUENCE [LARGE SCALE GENOMIC DNA]</scope>
    <source>
        <strain evidence="1 2">UHCC 0281</strain>
    </source>
</reference>
<keyword evidence="2" id="KW-1185">Reference proteome</keyword>
<gene>
    <name evidence="1" type="ORF">VB739_01610</name>
</gene>
<dbReference type="Proteomes" id="UP001302329">
    <property type="component" value="Unassembled WGS sequence"/>
</dbReference>